<feature type="transmembrane region" description="Helical" evidence="1">
    <location>
        <begin position="68"/>
        <end position="94"/>
    </location>
</feature>
<sequence>MQTPVPAEKSALTQSEKRRLGLCASAGFFFAPGAWLLQLMVSETISAQACSAGSIPRVKPVFPNLDGWLYGMSIAAFAVAAICAALPVYGFVFLRRKQKQLKAQRSNMELSEEPSRAEEEVTRKRFVALCSALIGCGFVIGLVFTVLAEVFFQSCSQWH</sequence>
<proteinExistence type="predicted"/>
<evidence type="ECO:0008006" key="4">
    <source>
        <dbReference type="Google" id="ProtNLM"/>
    </source>
</evidence>
<feature type="transmembrane region" description="Helical" evidence="1">
    <location>
        <begin position="126"/>
        <end position="152"/>
    </location>
</feature>
<keyword evidence="1" id="KW-0812">Transmembrane</keyword>
<protein>
    <recommendedName>
        <fullName evidence="4">Transmembrane protein</fullName>
    </recommendedName>
</protein>
<name>A0A158CPY9_9BURK</name>
<evidence type="ECO:0000313" key="3">
    <source>
        <dbReference type="Proteomes" id="UP000054903"/>
    </source>
</evidence>
<reference evidence="2" key="1">
    <citation type="submission" date="2016-01" db="EMBL/GenBank/DDBJ databases">
        <authorList>
            <person name="Peeters C."/>
        </authorList>
    </citation>
    <scope>NUCLEOTIDE SEQUENCE</scope>
    <source>
        <strain evidence="2">LMG 29320</strain>
    </source>
</reference>
<dbReference type="RefSeq" id="WP_061136492.1">
    <property type="nucleotide sequence ID" value="NZ_FCNX02000011.1"/>
</dbReference>
<dbReference type="Proteomes" id="UP000054903">
    <property type="component" value="Unassembled WGS sequence"/>
</dbReference>
<keyword evidence="1" id="KW-0472">Membrane</keyword>
<gene>
    <name evidence="2" type="ORF">AWB77_04386</name>
</gene>
<comment type="caution">
    <text evidence="2">The sequence shown here is derived from an EMBL/GenBank/DDBJ whole genome shotgun (WGS) entry which is preliminary data.</text>
</comment>
<dbReference type="STRING" id="1777138.AWB77_04386"/>
<dbReference type="EMBL" id="FCNX02000011">
    <property type="protein sequence ID" value="SAK84300.1"/>
    <property type="molecule type" value="Genomic_DNA"/>
</dbReference>
<keyword evidence="1" id="KW-1133">Transmembrane helix</keyword>
<feature type="transmembrane region" description="Helical" evidence="1">
    <location>
        <begin position="20"/>
        <end position="37"/>
    </location>
</feature>
<accession>A0A158CPY9</accession>
<evidence type="ECO:0000313" key="2">
    <source>
        <dbReference type="EMBL" id="SAK84300.1"/>
    </source>
</evidence>
<keyword evidence="3" id="KW-1185">Reference proteome</keyword>
<dbReference type="AlphaFoldDB" id="A0A158CPY9"/>
<evidence type="ECO:0000256" key="1">
    <source>
        <dbReference type="SAM" id="Phobius"/>
    </source>
</evidence>
<dbReference type="OrthoDB" id="5572070at2"/>
<organism evidence="2 3">
    <name type="scientific">Caballeronia fortuita</name>
    <dbReference type="NCBI Taxonomy" id="1777138"/>
    <lineage>
        <taxon>Bacteria</taxon>
        <taxon>Pseudomonadati</taxon>
        <taxon>Pseudomonadota</taxon>
        <taxon>Betaproteobacteria</taxon>
        <taxon>Burkholderiales</taxon>
        <taxon>Burkholderiaceae</taxon>
        <taxon>Caballeronia</taxon>
    </lineage>
</organism>